<evidence type="ECO:0000313" key="1">
    <source>
        <dbReference type="EMBL" id="KAJ5264492.1"/>
    </source>
</evidence>
<proteinExistence type="predicted"/>
<name>A0ABQ8WCW9_PENCH</name>
<protein>
    <submittedName>
        <fullName evidence="1">Uncharacterized protein</fullName>
    </submittedName>
</protein>
<dbReference type="EMBL" id="JAPVEB010000004">
    <property type="protein sequence ID" value="KAJ5264492.1"/>
    <property type="molecule type" value="Genomic_DNA"/>
</dbReference>
<accession>A0ABQ8WCW9</accession>
<gene>
    <name evidence="1" type="ORF">N7505_007285</name>
</gene>
<organism evidence="1 2">
    <name type="scientific">Penicillium chrysogenum</name>
    <name type="common">Penicillium notatum</name>
    <dbReference type="NCBI Taxonomy" id="5076"/>
    <lineage>
        <taxon>Eukaryota</taxon>
        <taxon>Fungi</taxon>
        <taxon>Dikarya</taxon>
        <taxon>Ascomycota</taxon>
        <taxon>Pezizomycotina</taxon>
        <taxon>Eurotiomycetes</taxon>
        <taxon>Eurotiomycetidae</taxon>
        <taxon>Eurotiales</taxon>
        <taxon>Aspergillaceae</taxon>
        <taxon>Penicillium</taxon>
        <taxon>Penicillium chrysogenum species complex</taxon>
    </lineage>
</organism>
<comment type="caution">
    <text evidence="1">The sequence shown here is derived from an EMBL/GenBank/DDBJ whole genome shotgun (WGS) entry which is preliminary data.</text>
</comment>
<keyword evidence="2" id="KW-1185">Reference proteome</keyword>
<evidence type="ECO:0000313" key="2">
    <source>
        <dbReference type="Proteomes" id="UP001220256"/>
    </source>
</evidence>
<reference evidence="1 2" key="1">
    <citation type="journal article" date="2023" name="IMA Fungus">
        <title>Comparative genomic study of the Penicillium genus elucidates a diverse pangenome and 15 lateral gene transfer events.</title>
        <authorList>
            <person name="Petersen C."/>
            <person name="Sorensen T."/>
            <person name="Nielsen M.R."/>
            <person name="Sondergaard T.E."/>
            <person name="Sorensen J.L."/>
            <person name="Fitzpatrick D.A."/>
            <person name="Frisvad J.C."/>
            <person name="Nielsen K.L."/>
        </authorList>
    </citation>
    <scope>NUCLEOTIDE SEQUENCE [LARGE SCALE GENOMIC DNA]</scope>
    <source>
        <strain evidence="1 2">IBT 3361</strain>
    </source>
</reference>
<sequence length="170" mass="19746">MKAVLEFWVSKFRQFEGEDEIIVRNAFEFNGMGVPIQSVLVTGERVPAGEAGDALYHYKLLWIIEPMVSPTLGVTGSYPCTLRPTMSGLSRLRKAEIVYYDEDVQGMERAMHAEFAENSNVKFIREFFYHKDCPSRLDDRVQRRLEDGTVDPRNTWHRVRPQFSPTEHFL</sequence>
<dbReference type="Proteomes" id="UP001220256">
    <property type="component" value="Unassembled WGS sequence"/>
</dbReference>